<keyword evidence="6" id="KW-0902">Two-component regulatory system</keyword>
<feature type="transmembrane region" description="Helical" evidence="7">
    <location>
        <begin position="12"/>
        <end position="32"/>
    </location>
</feature>
<evidence type="ECO:0000256" key="5">
    <source>
        <dbReference type="ARBA" id="ARBA00022777"/>
    </source>
</evidence>
<dbReference type="Gene3D" id="3.30.565.10">
    <property type="entry name" value="Histidine kinase-like ATPase, C-terminal domain"/>
    <property type="match status" value="1"/>
</dbReference>
<dbReference type="Gene3D" id="1.10.287.130">
    <property type="match status" value="1"/>
</dbReference>
<evidence type="ECO:0000256" key="6">
    <source>
        <dbReference type="ARBA" id="ARBA00023012"/>
    </source>
</evidence>
<dbReference type="InterPro" id="IPR005467">
    <property type="entry name" value="His_kinase_dom"/>
</dbReference>
<dbReference type="PANTHER" id="PTHR43547">
    <property type="entry name" value="TWO-COMPONENT HISTIDINE KINASE"/>
    <property type="match status" value="1"/>
</dbReference>
<dbReference type="InterPro" id="IPR036890">
    <property type="entry name" value="HATPase_C_sf"/>
</dbReference>
<evidence type="ECO:0000259" key="8">
    <source>
        <dbReference type="PROSITE" id="PS50109"/>
    </source>
</evidence>
<sequence>MMPLRLILIMYRELWVGKFWLIVGLFAIVAALEFSTPPDYVFGYLYIGPILLVNARFDRTATLQATAIACLLTMVNVWLPSHNVVQAATVASRLIAVLALVVTGFLSDRNRSYQQTLLQQQAKLQAQEKLASIREDFASTLTHDLKTPMLGAIETLEAIRRENFGPILPAQKAVMTTMIRSHKNSLQLVETLLDVYRNDTEGLKLKFAPVDLVEVAEDVAATLMGLAASRRVHISFNYGNSDFRQFLWVNGDAFQLHRVFVNLLTNAINHSPRGSKVEVILAPGSSYHVARVVDMGAGITPEEVPHLFKRFYQGHSDRQAKGSGLGLYLTRQIVEAHGGKIWAENRQPHGAIFAFRLPVLPFQKSLSP</sequence>
<dbReference type="OrthoDB" id="418136at2"/>
<feature type="transmembrane region" description="Helical" evidence="7">
    <location>
        <begin position="85"/>
        <end position="106"/>
    </location>
</feature>
<dbReference type="Pfam" id="PF00512">
    <property type="entry name" value="HisKA"/>
    <property type="match status" value="1"/>
</dbReference>
<accession>A0A098TL74</accession>
<dbReference type="FunFam" id="3.30.565.10:FF:000006">
    <property type="entry name" value="Sensor histidine kinase WalK"/>
    <property type="match status" value="1"/>
</dbReference>
<dbReference type="CDD" id="cd00082">
    <property type="entry name" value="HisKA"/>
    <property type="match status" value="1"/>
</dbReference>
<organism evidence="9 10">
    <name type="scientific">Neosynechococcus sphagnicola sy1</name>
    <dbReference type="NCBI Taxonomy" id="1497020"/>
    <lineage>
        <taxon>Bacteria</taxon>
        <taxon>Bacillati</taxon>
        <taxon>Cyanobacteriota</taxon>
        <taxon>Cyanophyceae</taxon>
        <taxon>Neosynechococcales</taxon>
        <taxon>Neosynechococcaceae</taxon>
        <taxon>Neosynechococcus</taxon>
    </lineage>
</organism>
<protein>
    <recommendedName>
        <fullName evidence="2">histidine kinase</fullName>
        <ecNumber evidence="2">2.7.13.3</ecNumber>
    </recommendedName>
</protein>
<dbReference type="SMART" id="SM00388">
    <property type="entry name" value="HisKA"/>
    <property type="match status" value="1"/>
</dbReference>
<dbReference type="EC" id="2.7.13.3" evidence="2"/>
<proteinExistence type="predicted"/>
<evidence type="ECO:0000256" key="7">
    <source>
        <dbReference type="SAM" id="Phobius"/>
    </source>
</evidence>
<dbReference type="InterPro" id="IPR003594">
    <property type="entry name" value="HATPase_dom"/>
</dbReference>
<gene>
    <name evidence="9" type="ORF">DO97_07465</name>
</gene>
<dbReference type="Proteomes" id="UP000030170">
    <property type="component" value="Unassembled WGS sequence"/>
</dbReference>
<dbReference type="EMBL" id="JJML01000023">
    <property type="protein sequence ID" value="KGF72607.1"/>
    <property type="molecule type" value="Genomic_DNA"/>
</dbReference>
<feature type="domain" description="Histidine kinase" evidence="8">
    <location>
        <begin position="140"/>
        <end position="361"/>
    </location>
</feature>
<feature type="transmembrane region" description="Helical" evidence="7">
    <location>
        <begin position="62"/>
        <end position="79"/>
    </location>
</feature>
<keyword evidence="3" id="KW-0597">Phosphoprotein</keyword>
<evidence type="ECO:0000313" key="10">
    <source>
        <dbReference type="Proteomes" id="UP000030170"/>
    </source>
</evidence>
<evidence type="ECO:0000256" key="4">
    <source>
        <dbReference type="ARBA" id="ARBA00022679"/>
    </source>
</evidence>
<keyword evidence="4" id="KW-0808">Transferase</keyword>
<dbReference type="GO" id="GO:0000155">
    <property type="term" value="F:phosphorelay sensor kinase activity"/>
    <property type="evidence" value="ECO:0007669"/>
    <property type="project" value="InterPro"/>
</dbReference>
<evidence type="ECO:0000256" key="3">
    <source>
        <dbReference type="ARBA" id="ARBA00022553"/>
    </source>
</evidence>
<keyword evidence="7" id="KW-0472">Membrane</keyword>
<keyword evidence="10" id="KW-1185">Reference proteome</keyword>
<keyword evidence="5 9" id="KW-0418">Kinase</keyword>
<reference evidence="9 10" key="1">
    <citation type="journal article" date="2014" name="Mol. Ecol.">
        <title>Evolution of Synechococcus.</title>
        <authorList>
            <person name="Dvorak P."/>
            <person name="Casamatta D."/>
            <person name="Hasler P."/>
            <person name="Poulickova A."/>
            <person name="Ondrej V."/>
            <person name="Sanges R."/>
        </authorList>
    </citation>
    <scope>NUCLEOTIDE SEQUENCE [LARGE SCALE GENOMIC DNA]</scope>
    <source>
        <strain evidence="9 10">CAUP A 1101</strain>
    </source>
</reference>
<feature type="transmembrane region" description="Helical" evidence="7">
    <location>
        <begin position="38"/>
        <end position="55"/>
    </location>
</feature>
<comment type="catalytic activity">
    <reaction evidence="1">
        <text>ATP + protein L-histidine = ADP + protein N-phospho-L-histidine.</text>
        <dbReference type="EC" id="2.7.13.3"/>
    </reaction>
</comment>
<dbReference type="PRINTS" id="PR00344">
    <property type="entry name" value="BCTRLSENSOR"/>
</dbReference>
<evidence type="ECO:0000313" key="9">
    <source>
        <dbReference type="EMBL" id="KGF72607.1"/>
    </source>
</evidence>
<dbReference type="Pfam" id="PF02518">
    <property type="entry name" value="HATPase_c"/>
    <property type="match status" value="1"/>
</dbReference>
<dbReference type="SUPFAM" id="SSF55874">
    <property type="entry name" value="ATPase domain of HSP90 chaperone/DNA topoisomerase II/histidine kinase"/>
    <property type="match status" value="1"/>
</dbReference>
<dbReference type="InterPro" id="IPR004358">
    <property type="entry name" value="Sig_transdc_His_kin-like_C"/>
</dbReference>
<dbReference type="InterPro" id="IPR003661">
    <property type="entry name" value="HisK_dim/P_dom"/>
</dbReference>
<evidence type="ECO:0000256" key="1">
    <source>
        <dbReference type="ARBA" id="ARBA00000085"/>
    </source>
</evidence>
<dbReference type="PROSITE" id="PS50109">
    <property type="entry name" value="HIS_KIN"/>
    <property type="match status" value="1"/>
</dbReference>
<dbReference type="PANTHER" id="PTHR43547:SF2">
    <property type="entry name" value="HYBRID SIGNAL TRANSDUCTION HISTIDINE KINASE C"/>
    <property type="match status" value="1"/>
</dbReference>
<evidence type="ECO:0000256" key="2">
    <source>
        <dbReference type="ARBA" id="ARBA00012438"/>
    </source>
</evidence>
<name>A0A098TL74_9CYAN</name>
<dbReference type="CDD" id="cd00075">
    <property type="entry name" value="HATPase"/>
    <property type="match status" value="1"/>
</dbReference>
<keyword evidence="7" id="KW-0812">Transmembrane</keyword>
<dbReference type="SMART" id="SM00387">
    <property type="entry name" value="HATPase_c"/>
    <property type="match status" value="1"/>
</dbReference>
<comment type="caution">
    <text evidence="9">The sequence shown here is derived from an EMBL/GenBank/DDBJ whole genome shotgun (WGS) entry which is preliminary data.</text>
</comment>
<dbReference type="AlphaFoldDB" id="A0A098TL74"/>
<dbReference type="STRING" id="1497020.DO97_07465"/>
<dbReference type="SUPFAM" id="SSF47384">
    <property type="entry name" value="Homodimeric domain of signal transducing histidine kinase"/>
    <property type="match status" value="1"/>
</dbReference>
<keyword evidence="7" id="KW-1133">Transmembrane helix</keyword>
<dbReference type="InterPro" id="IPR036097">
    <property type="entry name" value="HisK_dim/P_sf"/>
</dbReference>